<dbReference type="Pfam" id="PF01420">
    <property type="entry name" value="Methylase_S"/>
    <property type="match status" value="2"/>
</dbReference>
<reference evidence="5 6" key="1">
    <citation type="submission" date="2019-09" db="EMBL/GenBank/DDBJ databases">
        <title>Draft genome sequence of 3 type strains from the CCUG.</title>
        <authorList>
            <person name="Pineiro-Iglesias B."/>
            <person name="Tunovic T."/>
            <person name="Unosson C."/>
            <person name="Inganas E."/>
            <person name="Ohlen M."/>
            <person name="Cardew S."/>
            <person name="Jensie-Markopoulos S."/>
            <person name="Salva-Serra F."/>
            <person name="Jaen-Luchoro D."/>
            <person name="Karlsson R."/>
            <person name="Svensson-Stadler L."/>
            <person name="Chun J."/>
            <person name="Moore E."/>
        </authorList>
    </citation>
    <scope>NUCLEOTIDE SEQUENCE [LARGE SCALE GENOMIC DNA]</scope>
    <source>
        <strain evidence="5 6">CCUG 65427</strain>
    </source>
</reference>
<dbReference type="GeneID" id="83054746"/>
<dbReference type="SUPFAM" id="SSF116734">
    <property type="entry name" value="DNA methylase specificity domain"/>
    <property type="match status" value="2"/>
</dbReference>
<dbReference type="InterPro" id="IPR000055">
    <property type="entry name" value="Restrct_endonuc_typeI_TRD"/>
</dbReference>
<keyword evidence="2" id="KW-0680">Restriction system</keyword>
<name>A0A833CAG5_9FIRM</name>
<dbReference type="GO" id="GO:0003677">
    <property type="term" value="F:DNA binding"/>
    <property type="evidence" value="ECO:0007669"/>
    <property type="project" value="UniProtKB-KW"/>
</dbReference>
<sequence>MEKRKTPRIRFKGFSDDWEQRKLGKLVAFSKGAGYSKGDLKENGTPIILYGRLYTKYETVISDVDTFADAKENSVYSKGGEVIVPASGETTEDISIASVVEKSGVLLGGDLNVITPANGIDSAFLAISISNGKPHNDMAKMAQGKSVVHLHNLDLAKIDFPYPSYKEQQKIRKYFSNLDHLITLHQRKLEKLKIIKKSMLENCFPKNGEKVPQIRFSGFTNDWEQRKLGEVVGITSGFMGDSLLSDGKYHLTRIETIADGIVDENRVGYLNEKPDDMYLLKHGDILYSNINSISHMGKVAKYQGNSPLYHGINLLRLQLENNINSDFLLYLLNTEKCRNWAKTRANQAVSQASINQSLLTTQEIAISSFEEQKKIGDYFRNLDHLITLHQSKLEKLQKIKKALLERMFV</sequence>
<evidence type="ECO:0000259" key="4">
    <source>
        <dbReference type="Pfam" id="PF01420"/>
    </source>
</evidence>
<gene>
    <name evidence="5" type="ORF">F8R14_07575</name>
</gene>
<dbReference type="GO" id="GO:0009307">
    <property type="term" value="P:DNA restriction-modification system"/>
    <property type="evidence" value="ECO:0007669"/>
    <property type="project" value="UniProtKB-KW"/>
</dbReference>
<evidence type="ECO:0000256" key="1">
    <source>
        <dbReference type="ARBA" id="ARBA00010923"/>
    </source>
</evidence>
<evidence type="ECO:0000256" key="3">
    <source>
        <dbReference type="ARBA" id="ARBA00023125"/>
    </source>
</evidence>
<evidence type="ECO:0000256" key="2">
    <source>
        <dbReference type="ARBA" id="ARBA00022747"/>
    </source>
</evidence>
<feature type="domain" description="Type I restriction modification DNA specificity" evidence="4">
    <location>
        <begin position="16"/>
        <end position="193"/>
    </location>
</feature>
<comment type="similarity">
    <text evidence="1">Belongs to the type-I restriction system S methylase family.</text>
</comment>
<dbReference type="Gene3D" id="3.90.220.20">
    <property type="entry name" value="DNA methylase specificity domains"/>
    <property type="match status" value="2"/>
</dbReference>
<dbReference type="RefSeq" id="WP_127007570.1">
    <property type="nucleotide sequence ID" value="NZ_RQUZ01000004.1"/>
</dbReference>
<dbReference type="PANTHER" id="PTHR30408:SF12">
    <property type="entry name" value="TYPE I RESTRICTION ENZYME MJAVIII SPECIFICITY SUBUNIT"/>
    <property type="match status" value="1"/>
</dbReference>
<evidence type="ECO:0000313" key="6">
    <source>
        <dbReference type="Proteomes" id="UP000434554"/>
    </source>
</evidence>
<organism evidence="5 6">
    <name type="scientific">Veillonella seminalis</name>
    <dbReference type="NCBI Taxonomy" id="1502943"/>
    <lineage>
        <taxon>Bacteria</taxon>
        <taxon>Bacillati</taxon>
        <taxon>Bacillota</taxon>
        <taxon>Negativicutes</taxon>
        <taxon>Veillonellales</taxon>
        <taxon>Veillonellaceae</taxon>
        <taxon>Veillonella</taxon>
    </lineage>
</organism>
<keyword evidence="3" id="KW-0238">DNA-binding</keyword>
<dbReference type="Gene3D" id="1.10.287.1120">
    <property type="entry name" value="Bipartite methylase S protein"/>
    <property type="match status" value="1"/>
</dbReference>
<accession>A0A833CAG5</accession>
<dbReference type="Proteomes" id="UP000434554">
    <property type="component" value="Unassembled WGS sequence"/>
</dbReference>
<dbReference type="InterPro" id="IPR052021">
    <property type="entry name" value="Type-I_RS_S_subunit"/>
</dbReference>
<feature type="domain" description="Type I restriction modification DNA specificity" evidence="4">
    <location>
        <begin position="222"/>
        <end position="397"/>
    </location>
</feature>
<dbReference type="AlphaFoldDB" id="A0A833CAG5"/>
<proteinExistence type="inferred from homology"/>
<dbReference type="InterPro" id="IPR044946">
    <property type="entry name" value="Restrct_endonuc_typeI_TRD_sf"/>
</dbReference>
<dbReference type="PANTHER" id="PTHR30408">
    <property type="entry name" value="TYPE-1 RESTRICTION ENZYME ECOKI SPECIFICITY PROTEIN"/>
    <property type="match status" value="1"/>
</dbReference>
<evidence type="ECO:0000313" key="5">
    <source>
        <dbReference type="EMBL" id="KAB1477935.1"/>
    </source>
</evidence>
<protein>
    <submittedName>
        <fullName evidence="5">Restriction endonuclease subunit S</fullName>
    </submittedName>
</protein>
<dbReference type="EMBL" id="WBKH01000007">
    <property type="protein sequence ID" value="KAB1477935.1"/>
    <property type="molecule type" value="Genomic_DNA"/>
</dbReference>
<comment type="caution">
    <text evidence="5">The sequence shown here is derived from an EMBL/GenBank/DDBJ whole genome shotgun (WGS) entry which is preliminary data.</text>
</comment>
<keyword evidence="5" id="KW-0378">Hydrolase</keyword>
<dbReference type="GO" id="GO:0004519">
    <property type="term" value="F:endonuclease activity"/>
    <property type="evidence" value="ECO:0007669"/>
    <property type="project" value="UniProtKB-KW"/>
</dbReference>
<keyword evidence="5" id="KW-0255">Endonuclease</keyword>
<keyword evidence="5" id="KW-0540">Nuclease</keyword>